<proteinExistence type="predicted"/>
<dbReference type="RefSeq" id="WP_118918939.1">
    <property type="nucleotide sequence ID" value="NZ_QWEG01000001.1"/>
</dbReference>
<evidence type="ECO:0000313" key="4">
    <source>
        <dbReference type="Proteomes" id="UP000284416"/>
    </source>
</evidence>
<dbReference type="InterPro" id="IPR036691">
    <property type="entry name" value="Endo/exonu/phosph_ase_sf"/>
</dbReference>
<dbReference type="PANTHER" id="PTHR14859">
    <property type="entry name" value="CALCOFLUOR WHITE HYPERSENSITIVE PROTEIN PRECURSOR"/>
    <property type="match status" value="1"/>
</dbReference>
<evidence type="ECO:0000256" key="1">
    <source>
        <dbReference type="SAM" id="SignalP"/>
    </source>
</evidence>
<keyword evidence="3" id="KW-0255">Endonuclease</keyword>
<feature type="signal peptide" evidence="1">
    <location>
        <begin position="1"/>
        <end position="21"/>
    </location>
</feature>
<keyword evidence="4" id="KW-1185">Reference proteome</keyword>
<feature type="domain" description="Endonuclease/exonuclease/phosphatase" evidence="2">
    <location>
        <begin position="39"/>
        <end position="262"/>
    </location>
</feature>
<evidence type="ECO:0000259" key="2">
    <source>
        <dbReference type="Pfam" id="PF03372"/>
    </source>
</evidence>
<organism evidence="3 4">
    <name type="scientific">Neobacillus notoginsengisoli</name>
    <dbReference type="NCBI Taxonomy" id="1578198"/>
    <lineage>
        <taxon>Bacteria</taxon>
        <taxon>Bacillati</taxon>
        <taxon>Bacillota</taxon>
        <taxon>Bacilli</taxon>
        <taxon>Bacillales</taxon>
        <taxon>Bacillaceae</taxon>
        <taxon>Neobacillus</taxon>
    </lineage>
</organism>
<keyword evidence="3" id="KW-0378">Hydrolase</keyword>
<dbReference type="Proteomes" id="UP000284416">
    <property type="component" value="Unassembled WGS sequence"/>
</dbReference>
<feature type="chain" id="PRO_5039686386" evidence="1">
    <location>
        <begin position="22"/>
        <end position="281"/>
    </location>
</feature>
<dbReference type="PANTHER" id="PTHR14859:SF15">
    <property type="entry name" value="ENDONUCLEASE_EXONUCLEASE_PHOSPHATASE DOMAIN-CONTAINING PROTEIN"/>
    <property type="match status" value="1"/>
</dbReference>
<dbReference type="Gene3D" id="3.60.10.10">
    <property type="entry name" value="Endonuclease/exonuclease/phosphatase"/>
    <property type="match status" value="1"/>
</dbReference>
<keyword evidence="3" id="KW-0540">Nuclease</keyword>
<comment type="caution">
    <text evidence="3">The sequence shown here is derived from an EMBL/GenBank/DDBJ whole genome shotgun (WGS) entry which is preliminary data.</text>
</comment>
<dbReference type="SUPFAM" id="SSF56219">
    <property type="entry name" value="DNase I-like"/>
    <property type="match status" value="1"/>
</dbReference>
<dbReference type="GO" id="GO:0016020">
    <property type="term" value="C:membrane"/>
    <property type="evidence" value="ECO:0007669"/>
    <property type="project" value="GOC"/>
</dbReference>
<dbReference type="InterPro" id="IPR051916">
    <property type="entry name" value="GPI-anchor_lipid_remodeler"/>
</dbReference>
<dbReference type="OrthoDB" id="155529at2"/>
<gene>
    <name evidence="3" type="ORF">D1B31_01285</name>
</gene>
<dbReference type="GO" id="GO:0004519">
    <property type="term" value="F:endonuclease activity"/>
    <property type="evidence" value="ECO:0007669"/>
    <property type="project" value="UniProtKB-KW"/>
</dbReference>
<dbReference type="Pfam" id="PF03372">
    <property type="entry name" value="Exo_endo_phos"/>
    <property type="match status" value="1"/>
</dbReference>
<keyword evidence="1" id="KW-0732">Signal</keyword>
<dbReference type="AlphaFoldDB" id="A0A417Z082"/>
<dbReference type="InterPro" id="IPR005135">
    <property type="entry name" value="Endo/exonuclease/phosphatase"/>
</dbReference>
<evidence type="ECO:0000313" key="3">
    <source>
        <dbReference type="EMBL" id="RHW43331.1"/>
    </source>
</evidence>
<sequence length="281" mass="31497">MKKIIRVMVCSLLLMVSAVHSVGAQSNFPKGESTSIKVMSYNIHHGVGIDNVLDLERIAGLIREEGADIVALQEVDRHYGARSNFEDQAKRLANLLDYHYVYAANLNLDPQEEGAERRQYGTAIVSKYPIIQSENFFLPSFGKEQRGLLETTINVKGNHIRMYNTHLGLDVPQRLAQVEEINRIVTAKKTPAILMGDLNAEPEAEEIQLLLSGVNFFDVFENIDNANTFPVESPSKRIDYIFASEGLKVSNQEVIYSTYSDHLPVVAEFELERTAPSQNGK</sequence>
<accession>A0A417Z082</accession>
<name>A0A417Z082_9BACI</name>
<dbReference type="EMBL" id="QWEG01000001">
    <property type="protein sequence ID" value="RHW43331.1"/>
    <property type="molecule type" value="Genomic_DNA"/>
</dbReference>
<protein>
    <submittedName>
        <fullName evidence="3">Endonuclease</fullName>
    </submittedName>
</protein>
<dbReference type="GO" id="GO:0006506">
    <property type="term" value="P:GPI anchor biosynthetic process"/>
    <property type="evidence" value="ECO:0007669"/>
    <property type="project" value="TreeGrafter"/>
</dbReference>
<reference evidence="3 4" key="1">
    <citation type="journal article" date="2017" name="Int. J. Syst. Evol. Microbiol.">
        <title>Bacillus notoginsengisoli sp. nov., a novel bacterium isolated from the rhizosphere of Panax notoginseng.</title>
        <authorList>
            <person name="Zhang M.Y."/>
            <person name="Cheng J."/>
            <person name="Cai Y."/>
            <person name="Zhang T.Y."/>
            <person name="Wu Y.Y."/>
            <person name="Manikprabhu D."/>
            <person name="Li W.J."/>
            <person name="Zhang Y.X."/>
        </authorList>
    </citation>
    <scope>NUCLEOTIDE SEQUENCE [LARGE SCALE GENOMIC DNA]</scope>
    <source>
        <strain evidence="3 4">JCM 30743</strain>
    </source>
</reference>